<dbReference type="InterPro" id="IPR023174">
    <property type="entry name" value="PDEase_CS"/>
</dbReference>
<accession>U6L0Z9</accession>
<name>U6L0Z9_EIMTE</name>
<dbReference type="InterPro" id="IPR036971">
    <property type="entry name" value="PDEase_catalytic_dom_sf"/>
</dbReference>
<protein>
    <recommendedName>
        <fullName evidence="3">PDEase domain-containing protein</fullName>
    </recommendedName>
</protein>
<dbReference type="GO" id="GO:0046872">
    <property type="term" value="F:metal ion binding"/>
    <property type="evidence" value="ECO:0007669"/>
    <property type="project" value="UniProtKB-KW"/>
</dbReference>
<dbReference type="InterPro" id="IPR003607">
    <property type="entry name" value="HD/PDEase_dom"/>
</dbReference>
<reference evidence="4" key="1">
    <citation type="submission" date="2013-10" db="EMBL/GenBank/DDBJ databases">
        <title>Genomic analysis of the causative agents of coccidiosis in chickens.</title>
        <authorList>
            <person name="Reid A.J."/>
            <person name="Blake D."/>
            <person name="Billington K."/>
            <person name="Browne H."/>
            <person name="Dunn M."/>
            <person name="Hung S."/>
            <person name="Kawahara F."/>
            <person name="Miranda-Saavedra D."/>
            <person name="Mourier T."/>
            <person name="Nagra H."/>
            <person name="Otto T.D."/>
            <person name="Rawlings N."/>
            <person name="Sanchez A."/>
            <person name="Sanders M."/>
            <person name="Subramaniam C."/>
            <person name="Tay Y."/>
            <person name="Dear P."/>
            <person name="Doerig C."/>
            <person name="Gruber A."/>
            <person name="Parkinson J."/>
            <person name="Shirley M."/>
            <person name="Wan K.L."/>
            <person name="Berriman M."/>
            <person name="Tomley F."/>
            <person name="Pain A."/>
        </authorList>
    </citation>
    <scope>NUCLEOTIDE SEQUENCE [LARGE SCALE GENOMIC DNA]</scope>
    <source>
        <strain evidence="4">Houghton</strain>
    </source>
</reference>
<dbReference type="VEuPathDB" id="ToxoDB:ETH_00016360"/>
<evidence type="ECO:0000313" key="5">
    <source>
        <dbReference type="Proteomes" id="UP000030747"/>
    </source>
</evidence>
<evidence type="ECO:0000259" key="3">
    <source>
        <dbReference type="PROSITE" id="PS51845"/>
    </source>
</evidence>
<feature type="domain" description="PDEase" evidence="3">
    <location>
        <begin position="1"/>
        <end position="130"/>
    </location>
</feature>
<keyword evidence="5" id="KW-1185">Reference proteome</keyword>
<keyword evidence="2" id="KW-0378">Hydrolase</keyword>
<dbReference type="Proteomes" id="UP000030747">
    <property type="component" value="Unassembled WGS sequence"/>
</dbReference>
<dbReference type="PANTHER" id="PTHR11347">
    <property type="entry name" value="CYCLIC NUCLEOTIDE PHOSPHODIESTERASE"/>
    <property type="match status" value="1"/>
</dbReference>
<dbReference type="VEuPathDB" id="ToxoDB:ETH2_0728600"/>
<dbReference type="CDD" id="cd00077">
    <property type="entry name" value="HDc"/>
    <property type="match status" value="1"/>
</dbReference>
<dbReference type="RefSeq" id="XP_013234620.1">
    <property type="nucleotide sequence ID" value="XM_013379166.1"/>
</dbReference>
<dbReference type="AlphaFoldDB" id="U6L0Z9"/>
<sequence>DLLMYYAERASLGVRGEIIMNFCGALHANYLPNPYHNFYHALNVVQVLCLLLALPDVGARFTPTDYFVLSVAALGHDLGHPGFNNLFMQRNQWVPHMDVFAGLSDSELPAVRERIINAIMWTDMAKHFDM</sequence>
<dbReference type="Pfam" id="PF00233">
    <property type="entry name" value="PDEase_I"/>
    <property type="match status" value="1"/>
</dbReference>
<dbReference type="InterPro" id="IPR002073">
    <property type="entry name" value="PDEase_catalytic_dom"/>
</dbReference>
<dbReference type="PROSITE" id="PS51845">
    <property type="entry name" value="PDEASE_I_2"/>
    <property type="match status" value="1"/>
</dbReference>
<dbReference type="GO" id="GO:0007165">
    <property type="term" value="P:signal transduction"/>
    <property type="evidence" value="ECO:0007669"/>
    <property type="project" value="InterPro"/>
</dbReference>
<evidence type="ECO:0000256" key="1">
    <source>
        <dbReference type="ARBA" id="ARBA00022723"/>
    </source>
</evidence>
<feature type="non-terminal residue" evidence="4">
    <location>
        <position position="130"/>
    </location>
</feature>
<dbReference type="SUPFAM" id="SSF109604">
    <property type="entry name" value="HD-domain/PDEase-like"/>
    <property type="match status" value="1"/>
</dbReference>
<dbReference type="GO" id="GO:0004114">
    <property type="term" value="F:3',5'-cyclic-nucleotide phosphodiesterase activity"/>
    <property type="evidence" value="ECO:0007669"/>
    <property type="project" value="InterPro"/>
</dbReference>
<dbReference type="GeneID" id="25252426"/>
<proteinExistence type="predicted"/>
<keyword evidence="1" id="KW-0479">Metal-binding</keyword>
<dbReference type="OrthoDB" id="346746at2759"/>
<dbReference type="Gene3D" id="1.10.1300.10">
    <property type="entry name" value="3'5'-cyclic nucleotide phosphodiesterase, catalytic domain"/>
    <property type="match status" value="2"/>
</dbReference>
<dbReference type="SMART" id="SM00471">
    <property type="entry name" value="HDc"/>
    <property type="match status" value="1"/>
</dbReference>
<evidence type="ECO:0000256" key="2">
    <source>
        <dbReference type="ARBA" id="ARBA00022801"/>
    </source>
</evidence>
<gene>
    <name evidence="4" type="ORF">ETH_00016360</name>
</gene>
<organism evidence="4 5">
    <name type="scientific">Eimeria tenella</name>
    <name type="common">Coccidian parasite</name>
    <dbReference type="NCBI Taxonomy" id="5802"/>
    <lineage>
        <taxon>Eukaryota</taxon>
        <taxon>Sar</taxon>
        <taxon>Alveolata</taxon>
        <taxon>Apicomplexa</taxon>
        <taxon>Conoidasida</taxon>
        <taxon>Coccidia</taxon>
        <taxon>Eucoccidiorida</taxon>
        <taxon>Eimeriorina</taxon>
        <taxon>Eimeriidae</taxon>
        <taxon>Eimeria</taxon>
    </lineage>
</organism>
<dbReference type="EMBL" id="HG676279">
    <property type="protein sequence ID" value="CDJ43871.1"/>
    <property type="molecule type" value="Genomic_DNA"/>
</dbReference>
<evidence type="ECO:0000313" key="4">
    <source>
        <dbReference type="EMBL" id="CDJ43871.1"/>
    </source>
</evidence>
<feature type="non-terminal residue" evidence="4">
    <location>
        <position position="1"/>
    </location>
</feature>
<reference evidence="4" key="2">
    <citation type="submission" date="2013-10" db="EMBL/GenBank/DDBJ databases">
        <authorList>
            <person name="Aslett M."/>
        </authorList>
    </citation>
    <scope>NUCLEOTIDE SEQUENCE [LARGE SCALE GENOMIC DNA]</scope>
    <source>
        <strain evidence="4">Houghton</strain>
    </source>
</reference>
<dbReference type="PROSITE" id="PS00126">
    <property type="entry name" value="PDEASE_I_1"/>
    <property type="match status" value="1"/>
</dbReference>